<evidence type="ECO:0000256" key="2">
    <source>
        <dbReference type="ARBA" id="ARBA00006810"/>
    </source>
</evidence>
<evidence type="ECO:0000256" key="8">
    <source>
        <dbReference type="ARBA" id="ARBA00023065"/>
    </source>
</evidence>
<feature type="transmembrane region" description="Helical" evidence="11">
    <location>
        <begin position="85"/>
        <end position="108"/>
    </location>
</feature>
<evidence type="ECO:0000256" key="11">
    <source>
        <dbReference type="SAM" id="Phobius"/>
    </source>
</evidence>
<dbReference type="PANTHER" id="PTHR42823:SF3">
    <property type="entry name" value="ATP SYNTHASE SUBUNIT A, CHLOROPLASTIC"/>
    <property type="match status" value="1"/>
</dbReference>
<dbReference type="Pfam" id="PF00119">
    <property type="entry name" value="ATP-synt_A"/>
    <property type="match status" value="1"/>
</dbReference>
<reference evidence="13" key="1">
    <citation type="submission" date="2017-09" db="EMBL/GenBank/DDBJ databases">
        <title>Depth-based differentiation of microbial function through sediment-hosted aquifers and enrichment of novel symbionts in the deep terrestrial subsurface.</title>
        <authorList>
            <person name="Probst A.J."/>
            <person name="Ladd B."/>
            <person name="Jarett J.K."/>
            <person name="Geller-Mcgrath D.E."/>
            <person name="Sieber C.M.K."/>
            <person name="Emerson J.B."/>
            <person name="Anantharaman K."/>
            <person name="Thomas B.C."/>
            <person name="Malmstrom R."/>
            <person name="Stieglmeier M."/>
            <person name="Klingl A."/>
            <person name="Woyke T."/>
            <person name="Ryan C.M."/>
            <person name="Banfield J.F."/>
        </authorList>
    </citation>
    <scope>NUCLEOTIDE SEQUENCE [LARGE SCALE GENOMIC DNA]</scope>
</reference>
<dbReference type="InterPro" id="IPR023011">
    <property type="entry name" value="ATP_synth_F0_asu_AS"/>
</dbReference>
<accession>A0A2M6P0L4</accession>
<keyword evidence="3" id="KW-0813">Transport</keyword>
<evidence type="ECO:0000256" key="3">
    <source>
        <dbReference type="ARBA" id="ARBA00022448"/>
    </source>
</evidence>
<dbReference type="GO" id="GO:0005886">
    <property type="term" value="C:plasma membrane"/>
    <property type="evidence" value="ECO:0007669"/>
    <property type="project" value="TreeGrafter"/>
</dbReference>
<evidence type="ECO:0008006" key="14">
    <source>
        <dbReference type="Google" id="ProtNLM"/>
    </source>
</evidence>
<dbReference type="InterPro" id="IPR045082">
    <property type="entry name" value="ATP_syn_F0_a_bact/chloroplast"/>
</dbReference>
<comment type="caution">
    <text evidence="12">The sequence shown here is derived from an EMBL/GenBank/DDBJ whole genome shotgun (WGS) entry which is preliminary data.</text>
</comment>
<dbReference type="SUPFAM" id="SSF81336">
    <property type="entry name" value="F1F0 ATP synthase subunit A"/>
    <property type="match status" value="1"/>
</dbReference>
<dbReference type="GO" id="GO:0046933">
    <property type="term" value="F:proton-transporting ATP synthase activity, rotational mechanism"/>
    <property type="evidence" value="ECO:0007669"/>
    <property type="project" value="TreeGrafter"/>
</dbReference>
<dbReference type="GO" id="GO:0042777">
    <property type="term" value="P:proton motive force-driven plasma membrane ATP synthesis"/>
    <property type="evidence" value="ECO:0007669"/>
    <property type="project" value="TreeGrafter"/>
</dbReference>
<keyword evidence="5 11" id="KW-0812">Transmembrane</keyword>
<dbReference type="EMBL" id="PFBW01000147">
    <property type="protein sequence ID" value="PIR77265.1"/>
    <property type="molecule type" value="Genomic_DNA"/>
</dbReference>
<feature type="non-terminal residue" evidence="12">
    <location>
        <position position="240"/>
    </location>
</feature>
<evidence type="ECO:0000256" key="4">
    <source>
        <dbReference type="ARBA" id="ARBA00022547"/>
    </source>
</evidence>
<evidence type="ECO:0000313" key="13">
    <source>
        <dbReference type="Proteomes" id="UP000228528"/>
    </source>
</evidence>
<evidence type="ECO:0000256" key="6">
    <source>
        <dbReference type="ARBA" id="ARBA00022781"/>
    </source>
</evidence>
<gene>
    <name evidence="12" type="ORF">COU30_03440</name>
</gene>
<comment type="subcellular location">
    <subcellularLocation>
        <location evidence="1">Membrane</location>
        <topology evidence="1">Multi-pass membrane protein</topology>
    </subcellularLocation>
</comment>
<organism evidence="12 13">
    <name type="scientific">Candidatus Magasanikbacteria bacterium CG10_big_fil_rev_8_21_14_0_10_38_6</name>
    <dbReference type="NCBI Taxonomy" id="1974647"/>
    <lineage>
        <taxon>Bacteria</taxon>
        <taxon>Candidatus Magasanikiibacteriota</taxon>
    </lineage>
</organism>
<evidence type="ECO:0000256" key="10">
    <source>
        <dbReference type="ARBA" id="ARBA00023310"/>
    </source>
</evidence>
<evidence type="ECO:0000256" key="1">
    <source>
        <dbReference type="ARBA" id="ARBA00004141"/>
    </source>
</evidence>
<dbReference type="PANTHER" id="PTHR42823">
    <property type="entry name" value="ATP SYNTHASE SUBUNIT A, CHLOROPLASTIC"/>
    <property type="match status" value="1"/>
</dbReference>
<evidence type="ECO:0000256" key="9">
    <source>
        <dbReference type="ARBA" id="ARBA00023136"/>
    </source>
</evidence>
<protein>
    <recommendedName>
        <fullName evidence="14">F0F1 ATP synthase subunit A</fullName>
    </recommendedName>
</protein>
<feature type="transmembrane region" description="Helical" evidence="11">
    <location>
        <begin position="20"/>
        <end position="46"/>
    </location>
</feature>
<evidence type="ECO:0000256" key="5">
    <source>
        <dbReference type="ARBA" id="ARBA00022692"/>
    </source>
</evidence>
<dbReference type="GO" id="GO:0045259">
    <property type="term" value="C:proton-transporting ATP synthase complex"/>
    <property type="evidence" value="ECO:0007669"/>
    <property type="project" value="UniProtKB-KW"/>
</dbReference>
<dbReference type="CDD" id="cd00310">
    <property type="entry name" value="ATP-synt_Fo_a_6"/>
    <property type="match status" value="1"/>
</dbReference>
<feature type="transmembrane region" description="Helical" evidence="11">
    <location>
        <begin position="213"/>
        <end position="238"/>
    </location>
</feature>
<dbReference type="PROSITE" id="PS00449">
    <property type="entry name" value="ATPASE_A"/>
    <property type="match status" value="1"/>
</dbReference>
<proteinExistence type="inferred from homology"/>
<dbReference type="AlphaFoldDB" id="A0A2M6P0L4"/>
<keyword evidence="7 11" id="KW-1133">Transmembrane helix</keyword>
<dbReference type="InterPro" id="IPR035908">
    <property type="entry name" value="F0_ATP_A_sf"/>
</dbReference>
<name>A0A2M6P0L4_9BACT</name>
<sequence length="240" mass="26226">MLFQVQTEAPNIQPETVFTIGNFMVTNAMLLGTVITILALIVCLYITKTHKLKPTKLQTAVELMVESFINLIAQIAGSKSLAQKLLPLIGALFLFIGISNIITLVPGISALTYNSIPLFRTPTNDFNTTFSIALAMVILAQFMSIKEFGFFGHVGKYIKWKGIIQGFKKGIMEGFIAIIDFFIGLLDIVSEIAKVISLSLRLFGNMFAGEMLASVLLGTFAFLLPAPWVGMNLLVGLLQA</sequence>
<keyword evidence="10" id="KW-0066">ATP synthesis</keyword>
<comment type="similarity">
    <text evidence="2">Belongs to the ATPase A chain family.</text>
</comment>
<keyword evidence="9 11" id="KW-0472">Membrane</keyword>
<dbReference type="InterPro" id="IPR000568">
    <property type="entry name" value="ATP_synth_F0_asu"/>
</dbReference>
<feature type="transmembrane region" description="Helical" evidence="11">
    <location>
        <begin position="128"/>
        <end position="149"/>
    </location>
</feature>
<keyword evidence="6" id="KW-0375">Hydrogen ion transport</keyword>
<dbReference type="Proteomes" id="UP000228528">
    <property type="component" value="Unassembled WGS sequence"/>
</dbReference>
<evidence type="ECO:0000256" key="7">
    <source>
        <dbReference type="ARBA" id="ARBA00022989"/>
    </source>
</evidence>
<dbReference type="Gene3D" id="1.20.120.220">
    <property type="entry name" value="ATP synthase, F0 complex, subunit A"/>
    <property type="match status" value="1"/>
</dbReference>
<evidence type="ECO:0000313" key="12">
    <source>
        <dbReference type="EMBL" id="PIR77265.1"/>
    </source>
</evidence>
<keyword evidence="4" id="KW-0138">CF(0)</keyword>
<keyword evidence="8" id="KW-0406">Ion transport</keyword>
<feature type="transmembrane region" description="Helical" evidence="11">
    <location>
        <begin position="170"/>
        <end position="193"/>
    </location>
</feature>